<protein>
    <submittedName>
        <fullName evidence="2">Uncharacterized protein</fullName>
    </submittedName>
</protein>
<feature type="transmembrane region" description="Helical" evidence="1">
    <location>
        <begin position="39"/>
        <end position="57"/>
    </location>
</feature>
<name>A0A135WIJ1_9FLAO</name>
<comment type="caution">
    <text evidence="2">The sequence shown here is derived from an EMBL/GenBank/DDBJ whole genome shotgun (WGS) entry which is preliminary data.</text>
</comment>
<accession>A0A135WIJ1</accession>
<reference evidence="3" key="1">
    <citation type="submission" date="2015-12" db="EMBL/GenBank/DDBJ databases">
        <title>Genome sequence of a biocontrol rhizobacterium Chryseobacterium kwangjuense strain KJ1R5 isolated from pepper (Capsicum annuum L.).</title>
        <authorList>
            <person name="Jeong J.-J."/>
            <person name="Park H."/>
            <person name="Mannaa M."/>
            <person name="Sang M.K."/>
            <person name="Choi I.-G."/>
            <person name="Kim K.D."/>
        </authorList>
    </citation>
    <scope>NUCLEOTIDE SEQUENCE [LARGE SCALE GENOMIC DNA]</scope>
    <source>
        <strain evidence="3">KJ1R5</strain>
    </source>
</reference>
<sequence>MMKHNNFSSVQKIFFLFLLLLISYSFTSASNESEAIKMTFLVTCITIATIFIIFYISKKMKRRN</sequence>
<keyword evidence="1" id="KW-0472">Membrane</keyword>
<dbReference type="EMBL" id="LPUR01000001">
    <property type="protein sequence ID" value="KXH84727.1"/>
    <property type="molecule type" value="Genomic_DNA"/>
</dbReference>
<evidence type="ECO:0000256" key="1">
    <source>
        <dbReference type="SAM" id="Phobius"/>
    </source>
</evidence>
<gene>
    <name evidence="2" type="ORF">AU378_02915</name>
</gene>
<dbReference type="AlphaFoldDB" id="A0A135WIJ1"/>
<keyword evidence="1" id="KW-0812">Transmembrane</keyword>
<evidence type="ECO:0000313" key="2">
    <source>
        <dbReference type="EMBL" id="KXH84727.1"/>
    </source>
</evidence>
<evidence type="ECO:0000313" key="3">
    <source>
        <dbReference type="Proteomes" id="UP000070513"/>
    </source>
</evidence>
<reference evidence="2 3" key="2">
    <citation type="journal article" date="2016" name="Genome Announc.">
        <title>Draft Genome Sequence of a Biocontrol Rhizobacterium, Chryseobacterium kwangjuense Strain KJ1R5, Isolated from Pepper (Capsicum annuum).</title>
        <authorList>
            <person name="Jeong J.J."/>
            <person name="Park H."/>
            <person name="Park B.H."/>
            <person name="Mannaa M."/>
            <person name="Sang M.K."/>
            <person name="Choi I.G."/>
            <person name="Kim K.D."/>
        </authorList>
    </citation>
    <scope>NUCLEOTIDE SEQUENCE [LARGE SCALE GENOMIC DNA]</scope>
    <source>
        <strain evidence="2 3">KJ1R5</strain>
    </source>
</reference>
<organism evidence="2 3">
    <name type="scientific">Chryseobacterium kwangjuense</name>
    <dbReference type="NCBI Taxonomy" id="267125"/>
    <lineage>
        <taxon>Bacteria</taxon>
        <taxon>Pseudomonadati</taxon>
        <taxon>Bacteroidota</taxon>
        <taxon>Flavobacteriia</taxon>
        <taxon>Flavobacteriales</taxon>
        <taxon>Weeksellaceae</taxon>
        <taxon>Chryseobacterium group</taxon>
        <taxon>Chryseobacterium</taxon>
    </lineage>
</organism>
<dbReference type="Proteomes" id="UP000070513">
    <property type="component" value="Unassembled WGS sequence"/>
</dbReference>
<proteinExistence type="predicted"/>
<keyword evidence="1" id="KW-1133">Transmembrane helix</keyword>